<evidence type="ECO:0000313" key="2">
    <source>
        <dbReference type="WBParaSite" id="maker-PairedContig_2980-snap-gene-0.12-mRNA-1"/>
    </source>
</evidence>
<dbReference type="AlphaFoldDB" id="A0A1I8ELR3"/>
<sequence>MVPKKKKRQDWQLSFKHLTKLKGRCYYYYYYYYCCYYVMNDKDCKNTMTHSQSNGDRQGDRLMTMYYDAGTMEPVYDGTVHKWKRFKGAIFEENVTGRARLEIYTSGSQLAALTPSKSILLGECVAIRIVHFRNTVNNDNRIIQIQPRNAPVLLIAVENVDEWHYVLCKVAFPDQSYSGTIGKFGTGENCFAFEVDYDQPYEFKCGRPENVLEALQQHIKLKPDTALPTNTCNVYTKQYVPAEQKLDRSSSERQMQKPPLRSTLSFRNERGTLNSASSDSRSRFPFFRLKKEWKEREKFELDAKDEWIRYSKENLSDMYNNDFYQTKLPERSYMRLPNVPNAHAFQRDLERTIAKRALCLSLSSEALSGMDNNSNKNNNDSNSNSQNRKVILRPRVILDGDLLDPTIFTPSTDNLENDSGVGSLQARIRDSVVSAPSPSPINCNPNSMHTYFRQSLIN</sequence>
<accession>A0A1I8ELR3</accession>
<reference evidence="2" key="1">
    <citation type="submission" date="2016-11" db="UniProtKB">
        <authorList>
            <consortium name="WormBaseParasite"/>
        </authorList>
    </citation>
    <scope>IDENTIFICATION</scope>
    <source>
        <strain evidence="2">pt0022</strain>
    </source>
</reference>
<feature type="compositionally biased region" description="Basic and acidic residues" evidence="1">
    <location>
        <begin position="244"/>
        <end position="255"/>
    </location>
</feature>
<feature type="compositionally biased region" description="Polar residues" evidence="1">
    <location>
        <begin position="262"/>
        <end position="274"/>
    </location>
</feature>
<protein>
    <submittedName>
        <fullName evidence="2">Uncharacterized protein</fullName>
    </submittedName>
</protein>
<organism evidence="2">
    <name type="scientific">Wuchereria bancrofti</name>
    <dbReference type="NCBI Taxonomy" id="6293"/>
    <lineage>
        <taxon>Eukaryota</taxon>
        <taxon>Metazoa</taxon>
        <taxon>Ecdysozoa</taxon>
        <taxon>Nematoda</taxon>
        <taxon>Chromadorea</taxon>
        <taxon>Rhabditida</taxon>
        <taxon>Spirurina</taxon>
        <taxon>Spiruromorpha</taxon>
        <taxon>Filarioidea</taxon>
        <taxon>Onchocercidae</taxon>
        <taxon>Wuchereria</taxon>
    </lineage>
</organism>
<feature type="region of interest" description="Disordered" evidence="1">
    <location>
        <begin position="243"/>
        <end position="280"/>
    </location>
</feature>
<evidence type="ECO:0000256" key="1">
    <source>
        <dbReference type="SAM" id="MobiDB-lite"/>
    </source>
</evidence>
<feature type="compositionally biased region" description="Low complexity" evidence="1">
    <location>
        <begin position="369"/>
        <end position="387"/>
    </location>
</feature>
<dbReference type="Gene3D" id="2.30.29.30">
    <property type="entry name" value="Pleckstrin-homology domain (PH domain)/Phosphotyrosine-binding domain (PTB)"/>
    <property type="match status" value="1"/>
</dbReference>
<proteinExistence type="predicted"/>
<dbReference type="WBParaSite" id="maker-PairedContig_2980-snap-gene-0.12-mRNA-1">
    <property type="protein sequence ID" value="maker-PairedContig_2980-snap-gene-0.12-mRNA-1"/>
    <property type="gene ID" value="maker-PairedContig_2980-snap-gene-0.12"/>
</dbReference>
<dbReference type="InterPro" id="IPR011993">
    <property type="entry name" value="PH-like_dom_sf"/>
</dbReference>
<feature type="region of interest" description="Disordered" evidence="1">
    <location>
        <begin position="369"/>
        <end position="388"/>
    </location>
</feature>
<name>A0A1I8ELR3_WUCBA</name>